<dbReference type="OMA" id="YRMNSSM"/>
<dbReference type="STRING" id="1590841.A0A2R6Q8T4"/>
<dbReference type="FunCoup" id="A0A2R6Q8T4">
    <property type="interactions" value="3"/>
</dbReference>
<protein>
    <submittedName>
        <fullName evidence="1">Transcription factor like</fullName>
    </submittedName>
</protein>
<reference evidence="2" key="2">
    <citation type="journal article" date="2018" name="BMC Genomics">
        <title>A manually annotated Actinidia chinensis var. chinensis (kiwifruit) genome highlights the challenges associated with draft genomes and gene prediction in plants.</title>
        <authorList>
            <person name="Pilkington S.M."/>
            <person name="Crowhurst R."/>
            <person name="Hilario E."/>
            <person name="Nardozza S."/>
            <person name="Fraser L."/>
            <person name="Peng Y."/>
            <person name="Gunaseelan K."/>
            <person name="Simpson R."/>
            <person name="Tahir J."/>
            <person name="Deroles S.C."/>
            <person name="Templeton K."/>
            <person name="Luo Z."/>
            <person name="Davy M."/>
            <person name="Cheng C."/>
            <person name="McNeilage M."/>
            <person name="Scaglione D."/>
            <person name="Liu Y."/>
            <person name="Zhang Q."/>
            <person name="Datson P."/>
            <person name="De Silva N."/>
            <person name="Gardiner S.E."/>
            <person name="Bassett H."/>
            <person name="Chagne D."/>
            <person name="McCallum J."/>
            <person name="Dzierzon H."/>
            <person name="Deng C."/>
            <person name="Wang Y.Y."/>
            <person name="Barron L."/>
            <person name="Manako K."/>
            <person name="Bowen J."/>
            <person name="Foster T.M."/>
            <person name="Erridge Z.A."/>
            <person name="Tiffin H."/>
            <person name="Waite C.N."/>
            <person name="Davies K.M."/>
            <person name="Grierson E.P."/>
            <person name="Laing W.A."/>
            <person name="Kirk R."/>
            <person name="Chen X."/>
            <person name="Wood M."/>
            <person name="Montefiori M."/>
            <person name="Brummell D.A."/>
            <person name="Schwinn K.E."/>
            <person name="Catanach A."/>
            <person name="Fullerton C."/>
            <person name="Li D."/>
            <person name="Meiyalaghan S."/>
            <person name="Nieuwenhuizen N."/>
            <person name="Read N."/>
            <person name="Prakash R."/>
            <person name="Hunter D."/>
            <person name="Zhang H."/>
            <person name="McKenzie M."/>
            <person name="Knabel M."/>
            <person name="Harris A."/>
            <person name="Allan A.C."/>
            <person name="Gleave A."/>
            <person name="Chen A."/>
            <person name="Janssen B.J."/>
            <person name="Plunkett B."/>
            <person name="Ampomah-Dwamena C."/>
            <person name="Voogd C."/>
            <person name="Leif D."/>
            <person name="Lafferty D."/>
            <person name="Souleyre E.J.F."/>
            <person name="Varkonyi-Gasic E."/>
            <person name="Gambi F."/>
            <person name="Hanley J."/>
            <person name="Yao J.L."/>
            <person name="Cheung J."/>
            <person name="David K.M."/>
            <person name="Warren B."/>
            <person name="Marsh K."/>
            <person name="Snowden K.C."/>
            <person name="Lin-Wang K."/>
            <person name="Brian L."/>
            <person name="Martinez-Sanchez M."/>
            <person name="Wang M."/>
            <person name="Ileperuma N."/>
            <person name="Macnee N."/>
            <person name="Campin R."/>
            <person name="McAtee P."/>
            <person name="Drummond R.S.M."/>
            <person name="Espley R.V."/>
            <person name="Ireland H.S."/>
            <person name="Wu R."/>
            <person name="Atkinson R.G."/>
            <person name="Karunairetnam S."/>
            <person name="Bulley S."/>
            <person name="Chunkath S."/>
            <person name="Hanley Z."/>
            <person name="Storey R."/>
            <person name="Thrimawithana A.H."/>
            <person name="Thomson S."/>
            <person name="David C."/>
            <person name="Testolin R."/>
            <person name="Huang H."/>
            <person name="Hellens R.P."/>
            <person name="Schaffer R.J."/>
        </authorList>
    </citation>
    <scope>NUCLEOTIDE SEQUENCE [LARGE SCALE GENOMIC DNA]</scope>
    <source>
        <strain evidence="2">cv. Red5</strain>
    </source>
</reference>
<gene>
    <name evidence="1" type="ORF">CEY00_Acc33619</name>
</gene>
<sequence>MSDSNSKVSSSTSGRTSKRLLFDRRYGWVFDEWKDPTEEALAGGRGMFCILPLATTLFDVASQSINLVGRSTVEVFKRPELLPPQVLQSNVNDQLHKFVSSIQKPEFNLFPQKISHPTACLSQPNTESSESQID</sequence>
<dbReference type="Gramene" id="PSS04307">
    <property type="protein sequence ID" value="PSS04307"/>
    <property type="gene ID" value="CEY00_Acc33619"/>
</dbReference>
<dbReference type="PANTHER" id="PTHR48204:SF1">
    <property type="entry name" value="OS07G0265100 PROTEIN"/>
    <property type="match status" value="1"/>
</dbReference>
<name>A0A2R6Q8T4_ACTCC</name>
<dbReference type="PANTHER" id="PTHR48204">
    <property type="entry name" value="OS07G0265100 PROTEIN"/>
    <property type="match status" value="1"/>
</dbReference>
<dbReference type="Proteomes" id="UP000241394">
    <property type="component" value="Chromosome LG18"/>
</dbReference>
<reference evidence="1 2" key="1">
    <citation type="submission" date="2017-07" db="EMBL/GenBank/DDBJ databases">
        <title>An improved, manually edited Actinidia chinensis var. chinensis (kiwifruit) genome highlights the challenges associated with draft genomes and gene prediction in plants.</title>
        <authorList>
            <person name="Pilkington S."/>
            <person name="Crowhurst R."/>
            <person name="Hilario E."/>
            <person name="Nardozza S."/>
            <person name="Fraser L."/>
            <person name="Peng Y."/>
            <person name="Gunaseelan K."/>
            <person name="Simpson R."/>
            <person name="Tahir J."/>
            <person name="Deroles S."/>
            <person name="Templeton K."/>
            <person name="Luo Z."/>
            <person name="Davy M."/>
            <person name="Cheng C."/>
            <person name="Mcneilage M."/>
            <person name="Scaglione D."/>
            <person name="Liu Y."/>
            <person name="Zhang Q."/>
            <person name="Datson P."/>
            <person name="De Silva N."/>
            <person name="Gardiner S."/>
            <person name="Bassett H."/>
            <person name="Chagne D."/>
            <person name="Mccallum J."/>
            <person name="Dzierzon H."/>
            <person name="Deng C."/>
            <person name="Wang Y.-Y."/>
            <person name="Barron N."/>
            <person name="Manako K."/>
            <person name="Bowen J."/>
            <person name="Foster T."/>
            <person name="Erridge Z."/>
            <person name="Tiffin H."/>
            <person name="Waite C."/>
            <person name="Davies K."/>
            <person name="Grierson E."/>
            <person name="Laing W."/>
            <person name="Kirk R."/>
            <person name="Chen X."/>
            <person name="Wood M."/>
            <person name="Montefiori M."/>
            <person name="Brummell D."/>
            <person name="Schwinn K."/>
            <person name="Catanach A."/>
            <person name="Fullerton C."/>
            <person name="Li D."/>
            <person name="Meiyalaghan S."/>
            <person name="Nieuwenhuizen N."/>
            <person name="Read N."/>
            <person name="Prakash R."/>
            <person name="Hunter D."/>
            <person name="Zhang H."/>
            <person name="Mckenzie M."/>
            <person name="Knabel M."/>
            <person name="Harris A."/>
            <person name="Allan A."/>
            <person name="Chen A."/>
            <person name="Janssen B."/>
            <person name="Plunkett B."/>
            <person name="Dwamena C."/>
            <person name="Voogd C."/>
            <person name="Leif D."/>
            <person name="Lafferty D."/>
            <person name="Souleyre E."/>
            <person name="Varkonyi-Gasic E."/>
            <person name="Gambi F."/>
            <person name="Hanley J."/>
            <person name="Yao J.-L."/>
            <person name="Cheung J."/>
            <person name="David K."/>
            <person name="Warren B."/>
            <person name="Marsh K."/>
            <person name="Snowden K."/>
            <person name="Lin-Wang K."/>
            <person name="Brian L."/>
            <person name="Martinez-Sanchez M."/>
            <person name="Wang M."/>
            <person name="Ileperuma N."/>
            <person name="Macnee N."/>
            <person name="Campin R."/>
            <person name="Mcatee P."/>
            <person name="Drummond R."/>
            <person name="Espley R."/>
            <person name="Ireland H."/>
            <person name="Wu R."/>
            <person name="Atkinson R."/>
            <person name="Karunairetnam S."/>
            <person name="Bulley S."/>
            <person name="Chunkath S."/>
            <person name="Hanley Z."/>
            <person name="Storey R."/>
            <person name="Thrimawithana A."/>
            <person name="Thomson S."/>
            <person name="David C."/>
            <person name="Testolin R."/>
        </authorList>
    </citation>
    <scope>NUCLEOTIDE SEQUENCE [LARGE SCALE GENOMIC DNA]</scope>
    <source>
        <strain evidence="2">cv. Red5</strain>
        <tissue evidence="1">Young leaf</tissue>
    </source>
</reference>
<accession>A0A2R6Q8T4</accession>
<dbReference type="InParanoid" id="A0A2R6Q8T4"/>
<dbReference type="AlphaFoldDB" id="A0A2R6Q8T4"/>
<evidence type="ECO:0000313" key="2">
    <source>
        <dbReference type="Proteomes" id="UP000241394"/>
    </source>
</evidence>
<keyword evidence="2" id="KW-1185">Reference proteome</keyword>
<organism evidence="1 2">
    <name type="scientific">Actinidia chinensis var. chinensis</name>
    <name type="common">Chinese soft-hair kiwi</name>
    <dbReference type="NCBI Taxonomy" id="1590841"/>
    <lineage>
        <taxon>Eukaryota</taxon>
        <taxon>Viridiplantae</taxon>
        <taxon>Streptophyta</taxon>
        <taxon>Embryophyta</taxon>
        <taxon>Tracheophyta</taxon>
        <taxon>Spermatophyta</taxon>
        <taxon>Magnoliopsida</taxon>
        <taxon>eudicotyledons</taxon>
        <taxon>Gunneridae</taxon>
        <taxon>Pentapetalae</taxon>
        <taxon>asterids</taxon>
        <taxon>Ericales</taxon>
        <taxon>Actinidiaceae</taxon>
        <taxon>Actinidia</taxon>
    </lineage>
</organism>
<comment type="caution">
    <text evidence="1">The sequence shown here is derived from an EMBL/GenBank/DDBJ whole genome shotgun (WGS) entry which is preliminary data.</text>
</comment>
<proteinExistence type="predicted"/>
<evidence type="ECO:0000313" key="1">
    <source>
        <dbReference type="EMBL" id="PSS04307.1"/>
    </source>
</evidence>
<dbReference type="EMBL" id="NKQK01000018">
    <property type="protein sequence ID" value="PSS04307.1"/>
    <property type="molecule type" value="Genomic_DNA"/>
</dbReference>
<dbReference type="OrthoDB" id="1891930at2759"/>